<dbReference type="KEGG" id="als:DJ013_21190"/>
<keyword evidence="3" id="KW-1185">Reference proteome</keyword>
<feature type="transmembrane region" description="Helical" evidence="1">
    <location>
        <begin position="12"/>
        <end position="27"/>
    </location>
</feature>
<organism evidence="2 3">
    <name type="scientific">Arcticibacterium luteifluviistationis</name>
    <dbReference type="NCBI Taxonomy" id="1784714"/>
    <lineage>
        <taxon>Bacteria</taxon>
        <taxon>Pseudomonadati</taxon>
        <taxon>Bacteroidota</taxon>
        <taxon>Cytophagia</taxon>
        <taxon>Cytophagales</taxon>
        <taxon>Leadbetterellaceae</taxon>
        <taxon>Arcticibacterium</taxon>
    </lineage>
</organism>
<proteinExistence type="predicted"/>
<dbReference type="Proteomes" id="UP000249873">
    <property type="component" value="Chromosome"/>
</dbReference>
<evidence type="ECO:0000313" key="3">
    <source>
        <dbReference type="Proteomes" id="UP000249873"/>
    </source>
</evidence>
<gene>
    <name evidence="2" type="ORF">DJ013_21190</name>
</gene>
<protein>
    <submittedName>
        <fullName evidence="2">Uncharacterized protein</fullName>
    </submittedName>
</protein>
<evidence type="ECO:0000256" key="1">
    <source>
        <dbReference type="SAM" id="Phobius"/>
    </source>
</evidence>
<dbReference type="OrthoDB" id="679779at2"/>
<keyword evidence="1" id="KW-1133">Transmembrane helix</keyword>
<sequence>MKKEVQRGAQSNSIYGLGCIGAVIYFLTTATSFTMGVLGVLKAVVWPAYFVYEAFKSFGL</sequence>
<accession>A0A2Z4GH90</accession>
<dbReference type="RefSeq" id="WP_111373928.1">
    <property type="nucleotide sequence ID" value="NZ_CP029480.1"/>
</dbReference>
<reference evidence="2 3" key="1">
    <citation type="submission" date="2018-05" db="EMBL/GenBank/DDBJ databases">
        <title>Complete genome sequence of Arcticibacterium luteifluviistationis SM1504T, a cytophagaceae bacterium isolated from Arctic surface seawater.</title>
        <authorList>
            <person name="Li Y."/>
            <person name="Qin Q.-L."/>
        </authorList>
    </citation>
    <scope>NUCLEOTIDE SEQUENCE [LARGE SCALE GENOMIC DNA]</scope>
    <source>
        <strain evidence="2 3">SM1504</strain>
    </source>
</reference>
<dbReference type="EMBL" id="CP029480">
    <property type="protein sequence ID" value="AWW00562.1"/>
    <property type="molecule type" value="Genomic_DNA"/>
</dbReference>
<name>A0A2Z4GH90_9BACT</name>
<dbReference type="AlphaFoldDB" id="A0A2Z4GH90"/>
<keyword evidence="1" id="KW-0472">Membrane</keyword>
<keyword evidence="1" id="KW-0812">Transmembrane</keyword>
<evidence type="ECO:0000313" key="2">
    <source>
        <dbReference type="EMBL" id="AWW00562.1"/>
    </source>
</evidence>